<evidence type="ECO:0000313" key="2">
    <source>
        <dbReference type="EMBL" id="BAJ26560.1"/>
    </source>
</evidence>
<proteinExistence type="predicted"/>
<feature type="region of interest" description="Disordered" evidence="1">
    <location>
        <begin position="41"/>
        <end position="92"/>
    </location>
</feature>
<organism evidence="2 3">
    <name type="scientific">Kitasatospora setae (strain ATCC 33774 / DSM 43861 / JCM 3304 / KCC A-0304 / NBRC 14216 / KM-6054)</name>
    <name type="common">Streptomyces setae</name>
    <dbReference type="NCBI Taxonomy" id="452652"/>
    <lineage>
        <taxon>Bacteria</taxon>
        <taxon>Bacillati</taxon>
        <taxon>Actinomycetota</taxon>
        <taxon>Actinomycetes</taxon>
        <taxon>Kitasatosporales</taxon>
        <taxon>Streptomycetaceae</taxon>
        <taxon>Kitasatospora</taxon>
    </lineage>
</organism>
<accession>E4N5S9</accession>
<dbReference type="KEGG" id="ksk:KSE_07200"/>
<evidence type="ECO:0000313" key="3">
    <source>
        <dbReference type="Proteomes" id="UP000007076"/>
    </source>
</evidence>
<dbReference type="HOGENOM" id="CLU_178605_1_0_11"/>
<dbReference type="STRING" id="452652.KSE_07200"/>
<dbReference type="InterPro" id="IPR025843">
    <property type="entry name" value="Actino_peptide"/>
</dbReference>
<dbReference type="Proteomes" id="UP000007076">
    <property type="component" value="Chromosome"/>
</dbReference>
<evidence type="ECO:0000256" key="1">
    <source>
        <dbReference type="SAM" id="MobiDB-lite"/>
    </source>
</evidence>
<sequence length="92" mass="9462">MTTTPAPWGTGRMAPYAPTTTVPQYTPVIDPETQIAVIVDEHGRTVEMGAHGTSTNTSTPTNTGGGDGQNGGQNTPTDMDSMPANDQDQGTG</sequence>
<dbReference type="PATRIC" id="fig|452652.3.peg.710"/>
<protein>
    <recommendedName>
        <fullName evidence="4">ATP-grasp-modified RiPP</fullName>
    </recommendedName>
</protein>
<name>E4N5S9_KITSK</name>
<reference evidence="2 3" key="1">
    <citation type="journal article" date="2010" name="DNA Res.">
        <title>Genome sequence of Kitasatospora setae NBRC 14216T: an evolutionary snapshot of the family Streptomycetaceae.</title>
        <authorList>
            <person name="Ichikawa N."/>
            <person name="Oguchi A."/>
            <person name="Ikeda H."/>
            <person name="Ishikawa J."/>
            <person name="Kitani S."/>
            <person name="Watanabe Y."/>
            <person name="Nakamura S."/>
            <person name="Katano Y."/>
            <person name="Kishi E."/>
            <person name="Sasagawa M."/>
            <person name="Ankai A."/>
            <person name="Fukui S."/>
            <person name="Hashimoto Y."/>
            <person name="Kamata S."/>
            <person name="Otoguro M."/>
            <person name="Tanikawa S."/>
            <person name="Nihira T."/>
            <person name="Horinouchi S."/>
            <person name="Ohnishi Y."/>
            <person name="Hayakawa M."/>
            <person name="Kuzuyama T."/>
            <person name="Arisawa A."/>
            <person name="Nomoto F."/>
            <person name="Miura H."/>
            <person name="Takahashi Y."/>
            <person name="Fujita N."/>
        </authorList>
    </citation>
    <scope>NUCLEOTIDE SEQUENCE [LARGE SCALE GENOMIC DNA]</scope>
    <source>
        <strain evidence="3">ATCC 33774 / DSM 43861 / JCM 3304 / KCC A-0304 / NBRC 14216 / KM-6054</strain>
    </source>
</reference>
<dbReference type="eggNOG" id="ENOG5031RAM">
    <property type="taxonomic scope" value="Bacteria"/>
</dbReference>
<keyword evidence="3" id="KW-1185">Reference proteome</keyword>
<feature type="compositionally biased region" description="Low complexity" evidence="1">
    <location>
        <begin position="52"/>
        <end position="62"/>
    </location>
</feature>
<dbReference type="AlphaFoldDB" id="E4N5S9"/>
<dbReference type="InterPro" id="IPR026496">
    <property type="entry name" value="GRASP_targ"/>
</dbReference>
<dbReference type="Pfam" id="PF14408">
    <property type="entry name" value="Actino_peptide"/>
    <property type="match status" value="1"/>
</dbReference>
<dbReference type="RefSeq" id="WP_014133879.1">
    <property type="nucleotide sequence ID" value="NC_016109.1"/>
</dbReference>
<dbReference type="EMBL" id="AP010968">
    <property type="protein sequence ID" value="BAJ26560.1"/>
    <property type="molecule type" value="Genomic_DNA"/>
</dbReference>
<feature type="region of interest" description="Disordered" evidence="1">
    <location>
        <begin position="1"/>
        <end position="28"/>
    </location>
</feature>
<gene>
    <name evidence="2" type="ordered locus">KSE_07200</name>
</gene>
<dbReference type="NCBIfam" id="TIGR04186">
    <property type="entry name" value="GRASP_targ"/>
    <property type="match status" value="1"/>
</dbReference>
<evidence type="ECO:0008006" key="4">
    <source>
        <dbReference type="Google" id="ProtNLM"/>
    </source>
</evidence>